<dbReference type="InterPro" id="IPR008619">
    <property type="entry name" value="Filamentous_hemagglutn_rpt"/>
</dbReference>
<keyword evidence="2" id="KW-0812">Transmembrane</keyword>
<evidence type="ECO:0000313" key="5">
    <source>
        <dbReference type="Proteomes" id="UP000055019"/>
    </source>
</evidence>
<dbReference type="InterPro" id="IPR008638">
    <property type="entry name" value="FhaB/CdiA-like_TPS"/>
</dbReference>
<proteinExistence type="predicted"/>
<dbReference type="InterPro" id="IPR012334">
    <property type="entry name" value="Pectin_lyas_fold"/>
</dbReference>
<feature type="region of interest" description="Disordered" evidence="1">
    <location>
        <begin position="2295"/>
        <end position="2317"/>
    </location>
</feature>
<dbReference type="NCBIfam" id="TIGR01731">
    <property type="entry name" value="fil_hemag_20aa"/>
    <property type="match status" value="17"/>
</dbReference>
<feature type="region of interest" description="Disordered" evidence="1">
    <location>
        <begin position="2220"/>
        <end position="2266"/>
    </location>
</feature>
<dbReference type="InterPro" id="IPR024973">
    <property type="entry name" value="ESPR"/>
</dbReference>
<feature type="region of interest" description="Disordered" evidence="1">
    <location>
        <begin position="2622"/>
        <end position="2660"/>
    </location>
</feature>
<gene>
    <name evidence="4" type="ORF">AWB74_00257</name>
</gene>
<keyword evidence="2" id="KW-0472">Membrane</keyword>
<dbReference type="SMART" id="SM00912">
    <property type="entry name" value="Haemagg_act"/>
    <property type="match status" value="1"/>
</dbReference>
<dbReference type="Pfam" id="PF13332">
    <property type="entry name" value="Fil_haemagg_2"/>
    <property type="match status" value="3"/>
</dbReference>
<feature type="region of interest" description="Disordered" evidence="1">
    <location>
        <begin position="2722"/>
        <end position="2768"/>
    </location>
</feature>
<feature type="compositionally biased region" description="Low complexity" evidence="1">
    <location>
        <begin position="2462"/>
        <end position="2475"/>
    </location>
</feature>
<dbReference type="Proteomes" id="UP000055019">
    <property type="component" value="Unassembled WGS sequence"/>
</dbReference>
<evidence type="ECO:0000259" key="3">
    <source>
        <dbReference type="SMART" id="SM00912"/>
    </source>
</evidence>
<keyword evidence="5" id="KW-1185">Reference proteome</keyword>
<evidence type="ECO:0000256" key="1">
    <source>
        <dbReference type="SAM" id="MobiDB-lite"/>
    </source>
</evidence>
<feature type="domain" description="Filamentous haemagglutinin FhaB/tRNA nuclease CdiA-like TPS" evidence="3">
    <location>
        <begin position="100"/>
        <end position="221"/>
    </location>
</feature>
<dbReference type="Pfam" id="PF13018">
    <property type="entry name" value="ESPR"/>
    <property type="match status" value="1"/>
</dbReference>
<protein>
    <submittedName>
        <fullName evidence="4">Cell surface protein</fullName>
    </submittedName>
</protein>
<dbReference type="InterPro" id="IPR025157">
    <property type="entry name" value="Hemagglutinin_rpt"/>
</dbReference>
<feature type="compositionally biased region" description="Polar residues" evidence="1">
    <location>
        <begin position="3055"/>
        <end position="3068"/>
    </location>
</feature>
<comment type="caution">
    <text evidence="4">The sequence shown here is derived from an EMBL/GenBank/DDBJ whole genome shotgun (WGS) entry which is preliminary data.</text>
</comment>
<feature type="compositionally biased region" description="Polar residues" evidence="1">
    <location>
        <begin position="2754"/>
        <end position="2768"/>
    </location>
</feature>
<feature type="compositionally biased region" description="Basic and acidic residues" evidence="1">
    <location>
        <begin position="2299"/>
        <end position="2309"/>
    </location>
</feature>
<feature type="region of interest" description="Disordered" evidence="1">
    <location>
        <begin position="3045"/>
        <end position="3123"/>
    </location>
</feature>
<feature type="transmembrane region" description="Helical" evidence="2">
    <location>
        <begin position="54"/>
        <end position="75"/>
    </location>
</feature>
<evidence type="ECO:0000313" key="4">
    <source>
        <dbReference type="EMBL" id="SAL12743.1"/>
    </source>
</evidence>
<dbReference type="InterPro" id="IPR010069">
    <property type="entry name" value="CdiA_FHA1_rpt"/>
</dbReference>
<dbReference type="GO" id="GO:0003824">
    <property type="term" value="F:catalytic activity"/>
    <property type="evidence" value="ECO:0007669"/>
    <property type="project" value="UniProtKB-ARBA"/>
</dbReference>
<feature type="compositionally biased region" description="Polar residues" evidence="1">
    <location>
        <begin position="2622"/>
        <end position="2637"/>
    </location>
</feature>
<dbReference type="Pfam" id="PF05860">
    <property type="entry name" value="TPS"/>
    <property type="match status" value="1"/>
</dbReference>
<feature type="compositionally biased region" description="Polar residues" evidence="1">
    <location>
        <begin position="2225"/>
        <end position="2262"/>
    </location>
</feature>
<dbReference type="InterPro" id="IPR011050">
    <property type="entry name" value="Pectin_lyase_fold/virulence"/>
</dbReference>
<dbReference type="NCBIfam" id="TIGR01901">
    <property type="entry name" value="adhes_NPXG"/>
    <property type="match status" value="1"/>
</dbReference>
<dbReference type="SUPFAM" id="SSF51126">
    <property type="entry name" value="Pectin lyase-like"/>
    <property type="match status" value="1"/>
</dbReference>
<organism evidence="4 5">
    <name type="scientific">Caballeronia arvi</name>
    <dbReference type="NCBI Taxonomy" id="1777135"/>
    <lineage>
        <taxon>Bacteria</taxon>
        <taxon>Pseudomonadati</taxon>
        <taxon>Pseudomonadota</taxon>
        <taxon>Betaproteobacteria</taxon>
        <taxon>Burkholderiales</taxon>
        <taxon>Burkholderiaceae</taxon>
        <taxon>Caballeronia</taxon>
    </lineage>
</organism>
<dbReference type="Gene3D" id="2.160.20.10">
    <property type="entry name" value="Single-stranded right-handed beta-helix, Pectin lyase-like"/>
    <property type="match status" value="1"/>
</dbReference>
<feature type="region of interest" description="Disordered" evidence="1">
    <location>
        <begin position="2145"/>
        <end position="2169"/>
    </location>
</feature>
<keyword evidence="2" id="KW-1133">Transmembrane helix</keyword>
<dbReference type="Pfam" id="PF05594">
    <property type="entry name" value="Fil_haemagg"/>
    <property type="match status" value="8"/>
</dbReference>
<reference evidence="4" key="1">
    <citation type="submission" date="2016-01" db="EMBL/GenBank/DDBJ databases">
        <authorList>
            <person name="Peeters C."/>
        </authorList>
    </citation>
    <scope>NUCLEOTIDE SEQUENCE [LARGE SCALE GENOMIC DNA]</scope>
    <source>
        <strain evidence="4">LMG 29317</strain>
    </source>
</reference>
<accession>A0A158EZ05</accession>
<name>A0A158EZ05_9BURK</name>
<feature type="compositionally biased region" description="Low complexity" evidence="1">
    <location>
        <begin position="2646"/>
        <end position="2657"/>
    </location>
</feature>
<dbReference type="EMBL" id="FCOM02000001">
    <property type="protein sequence ID" value="SAL12743.1"/>
    <property type="molecule type" value="Genomic_DNA"/>
</dbReference>
<feature type="region of interest" description="Disordered" evidence="1">
    <location>
        <begin position="2446"/>
        <end position="2484"/>
    </location>
</feature>
<sequence length="3179" mass="316104">MPTKWSCNFQNQVMNKNFYKLVFSRVRNMLIAVADFAIAQGGGAARGARRAHGALSISNFSTAVSVLAWIAMLLLRTASTFAVAQIVAAPGSGAKVIQTQNGLPQVDIARPSGAGVSVNTYSQFDVQRQGAILNNSPTITQTQQAGYINGNANLTPGQEARVIVNQVMSNSPSQLRGYLEVAGPRSEVIIANPNGLVVDGGGFINTSRAILTTGTPNFGPNGSLAGFSVNGGNITVQGAGLNATNVDQVDLLARAIQVNAAVYAKSLNVIAGVNSIDHDSLDAKPVAGNGPAPSAAIDVSQLGGMYANRIFLSSNEYGVGVSTRGVLAAQAGDLTLQSNGQLVLAGTTNASGSISASARDGITNSGTTYAQRDVIATSSGALTNTGVLAAQNNTTVNAGSVASAGTLGAGVNSDGTIANTGELNVLSSGAVSATGRNEGGGNTTIQGTSVNLAGSNTSANGTLSLDATSGDMNLSGASTTAGGALAANATGTLTNDQGKASSGGAMHINAGNVSNANGQLVSQSTLDVNTRGTLNNRGGTMQAAGRESIQASSLDNTSGRVVSLNADGLNVTTTGALVNGAGGTIGTNGALGVAASTLSNQGQLTAAGDATVRAQRIDNHAGSITAGGALNATSSGALDNTSGTLSGATTTVSAASIDNTNGDINGDTLAVSTPGALVNRGGKLTQYGANDQTIIAGGALDNTGGAIASNANNLNVRAQSITNDSGSMQHAGTGALVVDSKGVLSNAAGQIVTNGALALQAALALSNARGTIQAARRADISSASLDNTGGRIVSLNADGLSVTTTGAVLNGAGGTIGTNGALDLNAATLANQGGLNAAGNATVNAQRIDNHAGSITAGGALTATTPGALDNTGGTLSGAVTTVSGASIDNTNGDIEGDALAVSTPGDLVNRGGKITQYGASDQTIHAGGVLDSTGGAITSNANSLKLEAQSVTNDSGKIQHAGSGTLALNATAAISNAAGNVQTNGALVVDGASLDNTSGTLLAMQAAQVNAASGIANRGGSVYGGDGLSVATQGDIDNTGGSAQTAGDLSISAGGTLTNAQGTVSANGTHGTTNVTAARIDNTGGKLTNAGDGATTVAASDVTNTGGTLGGNGDVTVNAQTLENDAGANLVAGGAANLNIAQSVNNAGGTLFGGTALNVGQASATVINDGGAILGGLDVSSNVASLSNANGSIRANRDVSVSGVVSGDGAMIAGRNLGLAVIGDYTNDAANNLHADGDMSLSATGTLTNTGTLGAGGALTVGAQDVVNAASGDINSSNTTVNAANVLSNAGRIEGDTVSTHSATLANTGTIIGNDVELNANDIQNTGAAAAIAGANSVHLYAANSVTNADGALIYSLGDLQIAKDGTRDASGMLANQTNTLINSAATIEAGGDIDIAARSVQNLRTGVVTEAGTPQDAGSTTLTLWTAGLSGDELATYHSSAFPQWNWSNGAISDQTVHGLAQPITVTVPKDQVTNVDASAQTFSLTVPVEDTTQRRVIDPKTGLPTLQQTSRVVTNNPTQWYNSLTDNGDGTVSITFWPDFDPNTQMRPDADQVRWDIDNHDYVEMSRTTQTTTTTDRVVSAGNAATIQAQGAIRMNADGGSIDNDMSTMAAGGDLVRRATGGSISDTGVVLQQKIDQTTSSIYYWHQKSGGSSDTTEPRLDGKFDGITSTTTTVDALPAIASSNQNVQTNAASISINSIDRQGQTVIGSGVTGGSADGTQTGMIAGQGGTASGVDGHQAQAVSGQSSAPQTVGGATGGIPNLKLPVNGLYTYNSAPGATYLIATNPRLTQYAQFISSDYMLKALDLDPSKTIKRLGDGVYEQQLIRNQITQLTGRTFLNGYTDAMDEYTALMNNGVAFAKRFDLTPGVALTPAQMQQLTTDMVWLVEQDVTLPDGSHQTVLVPTVYLAQANAVDLTHSGALVAGNNVNLNASGNVTNSGHVTSNLATTIIGNNIVNSGVIGSGGMTTVTAVQDVRNTSGRIGGSDVLVQAGRDVINETRTYGVSTSFTDRSFSGVTTGTGVDAIGTISATDRARIIAGRDVNFAGALAQSEGDLGIAAGRDLNVGTTTLTSTKDSSGHGGQDFRHDTVTQELGSAIVAGGKAMTLSGRDTTLTGSTLSAGGDAGMIAGGDLTVTASKNTRTYSEQSLSNSQSQHANSSYDEQVNGSSVSAGGNVTLAAGQHGSGNLVVLGSEVSADKGEVALISTGDVTIGSVSETHDAQGWSHSESSGALSKTTTNDTSSSHQVIAQGSTVSGDTVTGSAGRDMTISGSTVAATHDVSLEAGNNLRIDATQDTSESSHFHEERKTGLGSSGGVGISYGTVDTKDTINDADRTARGSLIGSTSGNVTMQAGNTLHVTGSDIVAAGNVTGTGADVVIDASQTDRHHDETHETHSSGVTLAIKSSVIDAIQTASQQARAAESGSGNARVDTLHTLAAAGSLINGASPMMQGQGPDAKIELSVGSSSSKSTFTEDSTQRNGSNITAGGTAAFVATGNGTPGSGSVTIAGSNVNASDVILAAKNQVNLVSSADTDSTRSTNESSSGSIGVSYGTQGFGISASGSRAHGNANSDSAAQNNTHIKGSESVSIVSGGDTNIKGATVDGGKVSALIGGDLNIESIQDTSHSVAHQESQSAGVSISQGGGSASFSSQNGNASGDYAGVEEQSGIRAGKGGFDINVKGNTDLKGAYIASDADASKNSLTTGTLTFSDIANASSYDASSSGFSAGGSMGASDSAKANGVTSLSNGGGISPMLPQNESGNETASTRSGISAGTITITDGANQKQDIASLNRDTTDLNGTVSKLPDLNNLLNQQASTQQAAAIVAQTVATQIGNYADSKFKETSDPRWDTGGSFRIAMHIAGGAAVAGLGGGNVAGGAAGAGVSAAAAGYVNDVSNAITGASPTGNADADRALGNILGNVLATGAGALAGGSSGAATGSAANLYNDQVHCTNVGGCKGSQGTLVDRAINGVVDWVKDTYNDPVGDVKRWVSQATGQMNADAQAKASERPSDLIAQGTANGIQTVIGAKGGEPPMANPGTVLADSTAGAVPKKPNVPSNAILNNGNDDQSFGGKSINDLSDAAKMPDSSDRSGELSAAGRGLQKHGSREDSAFPPAKGNPAAINEQGQKIVNEILNDPGRTVEQSNRGRYGDVIDVRASDGRGVRYGADGKFIGFLEPNK</sequence>
<evidence type="ECO:0000256" key="2">
    <source>
        <dbReference type="SAM" id="Phobius"/>
    </source>
</evidence>